<gene>
    <name evidence="3" type="ORF">EJ08DRAFT_596287</name>
</gene>
<dbReference type="PANTHER" id="PTHR38848:SF3">
    <property type="entry name" value="G-PROTEIN COUPLED RECEPTORS FAMILY 3 PROFILE DOMAIN-CONTAINING PROTEIN"/>
    <property type="match status" value="1"/>
</dbReference>
<dbReference type="AlphaFoldDB" id="A0A9P4NIT1"/>
<keyword evidence="4" id="KW-1185">Reference proteome</keyword>
<organism evidence="3 4">
    <name type="scientific">Tothia fuscella</name>
    <dbReference type="NCBI Taxonomy" id="1048955"/>
    <lineage>
        <taxon>Eukaryota</taxon>
        <taxon>Fungi</taxon>
        <taxon>Dikarya</taxon>
        <taxon>Ascomycota</taxon>
        <taxon>Pezizomycotina</taxon>
        <taxon>Dothideomycetes</taxon>
        <taxon>Pleosporomycetidae</taxon>
        <taxon>Venturiales</taxon>
        <taxon>Cylindrosympodiaceae</taxon>
        <taxon>Tothia</taxon>
    </lineage>
</organism>
<evidence type="ECO:0000313" key="4">
    <source>
        <dbReference type="Proteomes" id="UP000800235"/>
    </source>
</evidence>
<feature type="transmembrane region" description="Helical" evidence="2">
    <location>
        <begin position="173"/>
        <end position="198"/>
    </location>
</feature>
<proteinExistence type="predicted"/>
<sequence length="386" mass="42357">MVSASSKVGKAYVPAVIPASGRAISIVLSLVTISVIVGCVCWRLAGRQIWATIPLTKWLLYAIYVDSLLFVFVTAVIAQGLGLNDSLALCSTAVYMCLVFYMTTKMLYYFLVERARIVRGTSRKPRSQDKLYLFNALGMIIPYTVVIVLNLLYRFAHIDEKGMCIIGIKLIGVVPLVVFDVVYLTMLFLVPLCNLYSFKNNCNNALRKTALRATLGSCVTLASSVANLLAILILKGEPGWICLISCNSDVLFNVLVLHWMTAGDGDHQPRNSPPEATPYRPNAQARPPLPPVWSPPKIFDSARASDFPGNDSIFTHGSRSPVITSTIASVDETHQHCTGSGMNKDELVIRSSDERLGGIMRRTSLTQQSTREDSICSEKISKLTTA</sequence>
<evidence type="ECO:0000256" key="1">
    <source>
        <dbReference type="SAM" id="MobiDB-lite"/>
    </source>
</evidence>
<keyword evidence="2" id="KW-1133">Transmembrane helix</keyword>
<feature type="transmembrane region" description="Helical" evidence="2">
    <location>
        <begin position="210"/>
        <end position="234"/>
    </location>
</feature>
<feature type="transmembrane region" description="Helical" evidence="2">
    <location>
        <begin position="23"/>
        <end position="46"/>
    </location>
</feature>
<protein>
    <submittedName>
        <fullName evidence="3">Uncharacterized protein</fullName>
    </submittedName>
</protein>
<dbReference type="EMBL" id="MU007083">
    <property type="protein sequence ID" value="KAF2423288.1"/>
    <property type="molecule type" value="Genomic_DNA"/>
</dbReference>
<evidence type="ECO:0000256" key="2">
    <source>
        <dbReference type="SAM" id="Phobius"/>
    </source>
</evidence>
<feature type="transmembrane region" description="Helical" evidence="2">
    <location>
        <begin position="93"/>
        <end position="111"/>
    </location>
</feature>
<feature type="transmembrane region" description="Helical" evidence="2">
    <location>
        <begin position="58"/>
        <end position="81"/>
    </location>
</feature>
<dbReference type="OrthoDB" id="3210850at2759"/>
<feature type="transmembrane region" description="Helical" evidence="2">
    <location>
        <begin position="132"/>
        <end position="153"/>
    </location>
</feature>
<dbReference type="PANTHER" id="PTHR38848">
    <property type="entry name" value="G-PROTEIN COUPLED RECEPTORS FAMILY 3 PROFILE DOMAIN-CONTAINING PROTEIN"/>
    <property type="match status" value="1"/>
</dbReference>
<comment type="caution">
    <text evidence="3">The sequence shown here is derived from an EMBL/GenBank/DDBJ whole genome shotgun (WGS) entry which is preliminary data.</text>
</comment>
<evidence type="ECO:0000313" key="3">
    <source>
        <dbReference type="EMBL" id="KAF2423288.1"/>
    </source>
</evidence>
<accession>A0A9P4NIT1</accession>
<keyword evidence="2" id="KW-0472">Membrane</keyword>
<dbReference type="Proteomes" id="UP000800235">
    <property type="component" value="Unassembled WGS sequence"/>
</dbReference>
<keyword evidence="2" id="KW-0812">Transmembrane</keyword>
<name>A0A9P4NIT1_9PEZI</name>
<reference evidence="3" key="1">
    <citation type="journal article" date="2020" name="Stud. Mycol.">
        <title>101 Dothideomycetes genomes: a test case for predicting lifestyles and emergence of pathogens.</title>
        <authorList>
            <person name="Haridas S."/>
            <person name="Albert R."/>
            <person name="Binder M."/>
            <person name="Bloem J."/>
            <person name="Labutti K."/>
            <person name="Salamov A."/>
            <person name="Andreopoulos B."/>
            <person name="Baker S."/>
            <person name="Barry K."/>
            <person name="Bills G."/>
            <person name="Bluhm B."/>
            <person name="Cannon C."/>
            <person name="Castanera R."/>
            <person name="Culley D."/>
            <person name="Daum C."/>
            <person name="Ezra D."/>
            <person name="Gonzalez J."/>
            <person name="Henrissat B."/>
            <person name="Kuo A."/>
            <person name="Liang C."/>
            <person name="Lipzen A."/>
            <person name="Lutzoni F."/>
            <person name="Magnuson J."/>
            <person name="Mondo S."/>
            <person name="Nolan M."/>
            <person name="Ohm R."/>
            <person name="Pangilinan J."/>
            <person name="Park H.-J."/>
            <person name="Ramirez L."/>
            <person name="Alfaro M."/>
            <person name="Sun H."/>
            <person name="Tritt A."/>
            <person name="Yoshinaga Y."/>
            <person name="Zwiers L.-H."/>
            <person name="Turgeon B."/>
            <person name="Goodwin S."/>
            <person name="Spatafora J."/>
            <person name="Crous P."/>
            <person name="Grigoriev I."/>
        </authorList>
    </citation>
    <scope>NUCLEOTIDE SEQUENCE</scope>
    <source>
        <strain evidence="3">CBS 130266</strain>
    </source>
</reference>
<feature type="region of interest" description="Disordered" evidence="1">
    <location>
        <begin position="266"/>
        <end position="288"/>
    </location>
</feature>